<feature type="compositionally biased region" description="Polar residues" evidence="1">
    <location>
        <begin position="105"/>
        <end position="123"/>
    </location>
</feature>
<feature type="compositionally biased region" description="Basic and acidic residues" evidence="1">
    <location>
        <begin position="68"/>
        <end position="86"/>
    </location>
</feature>
<proteinExistence type="predicted"/>
<feature type="region of interest" description="Disordered" evidence="1">
    <location>
        <begin position="16"/>
        <end position="123"/>
    </location>
</feature>
<dbReference type="EMBL" id="GDJX01021810">
    <property type="protein sequence ID" value="JAT46126.1"/>
    <property type="molecule type" value="Transcribed_RNA"/>
</dbReference>
<accession>A0A1D1XUR2</accession>
<feature type="compositionally biased region" description="Low complexity" evidence="1">
    <location>
        <begin position="31"/>
        <end position="40"/>
    </location>
</feature>
<organism evidence="2">
    <name type="scientific">Anthurium amnicola</name>
    <dbReference type="NCBI Taxonomy" id="1678845"/>
    <lineage>
        <taxon>Eukaryota</taxon>
        <taxon>Viridiplantae</taxon>
        <taxon>Streptophyta</taxon>
        <taxon>Embryophyta</taxon>
        <taxon>Tracheophyta</taxon>
        <taxon>Spermatophyta</taxon>
        <taxon>Magnoliopsida</taxon>
        <taxon>Liliopsida</taxon>
        <taxon>Araceae</taxon>
        <taxon>Pothoideae</taxon>
        <taxon>Potheae</taxon>
        <taxon>Anthurium</taxon>
    </lineage>
</organism>
<protein>
    <submittedName>
        <fullName evidence="2">Uncharacterized protein KIAA0232</fullName>
    </submittedName>
</protein>
<feature type="compositionally biased region" description="Polar residues" evidence="1">
    <location>
        <begin position="49"/>
        <end position="59"/>
    </location>
</feature>
<name>A0A1D1XUR2_9ARAE</name>
<feature type="non-terminal residue" evidence="2">
    <location>
        <position position="1"/>
    </location>
</feature>
<evidence type="ECO:0000256" key="1">
    <source>
        <dbReference type="SAM" id="MobiDB-lite"/>
    </source>
</evidence>
<evidence type="ECO:0000313" key="2">
    <source>
        <dbReference type="EMBL" id="JAT46126.1"/>
    </source>
</evidence>
<dbReference type="AlphaFoldDB" id="A0A1D1XUR2"/>
<gene>
    <name evidence="2" type="primary">Kiaa0232</name>
    <name evidence="2" type="ORF">g.148114</name>
</gene>
<reference evidence="2" key="1">
    <citation type="submission" date="2015-07" db="EMBL/GenBank/DDBJ databases">
        <title>Transcriptome Assembly of Anthurium amnicola.</title>
        <authorList>
            <person name="Suzuki J."/>
        </authorList>
    </citation>
    <scope>NUCLEOTIDE SEQUENCE</scope>
</reference>
<sequence length="123" mass="13129">LSKNFKMGNAFSECFQVKKTKSQGHRLGDYSNSTSIGSSSNERGGKTIGGQSLNGSSGKATGESRGGPSREDILAAAQKRQDDAKSKGIQKGGGKLSKKLEEQQKNPNQPDSIPDSNLQWRTD</sequence>